<sequence length="186" mass="20888">MGIEATAAETSSLARLVDQSMNNGRNYYSGRCGPLLVRYYTADQYPLAAGSPVNDSAKKYAWFGVASLEANTTERTTMVEYLQTRGEGTFAMDGRQRDQSGQWLRMRTPSPNIGPDRDMTPRWIKLDMNRIQSGAPFTWVFLANAVAPEARQGEYEFRPVEPEVFRINGTETCEIMPDFARIAITP</sequence>
<proteinExistence type="predicted"/>
<evidence type="ECO:0000313" key="1">
    <source>
        <dbReference type="EMBL" id="TKW67374.1"/>
    </source>
</evidence>
<name>A0A533IA70_PARDE</name>
<comment type="caution">
    <text evidence="1">The sequence shown here is derived from an EMBL/GenBank/DDBJ whole genome shotgun (WGS) entry which is preliminary data.</text>
</comment>
<protein>
    <submittedName>
        <fullName evidence="1">Uncharacterized protein</fullName>
    </submittedName>
</protein>
<dbReference type="EMBL" id="VAFL01000004">
    <property type="protein sequence ID" value="TKW67374.1"/>
    <property type="molecule type" value="Genomic_DNA"/>
</dbReference>
<dbReference type="Proteomes" id="UP000315344">
    <property type="component" value="Unassembled WGS sequence"/>
</dbReference>
<gene>
    <name evidence="1" type="ORF">DI616_06920</name>
</gene>
<reference evidence="1 2" key="1">
    <citation type="journal article" date="2017" name="Nat. Commun.">
        <title>In situ click chemistry generation of cyclooxygenase-2 inhibitors.</title>
        <authorList>
            <person name="Bhardwaj A."/>
            <person name="Kaur J."/>
            <person name="Wuest M."/>
            <person name="Wuest F."/>
        </authorList>
    </citation>
    <scope>NUCLEOTIDE SEQUENCE [LARGE SCALE GENOMIC DNA]</scope>
    <source>
        <strain evidence="1">S2_012_000_R3_94</strain>
    </source>
</reference>
<dbReference type="AlphaFoldDB" id="A0A533IA70"/>
<organism evidence="1 2">
    <name type="scientific">Paracoccus denitrificans</name>
    <dbReference type="NCBI Taxonomy" id="266"/>
    <lineage>
        <taxon>Bacteria</taxon>
        <taxon>Pseudomonadati</taxon>
        <taxon>Pseudomonadota</taxon>
        <taxon>Alphaproteobacteria</taxon>
        <taxon>Rhodobacterales</taxon>
        <taxon>Paracoccaceae</taxon>
        <taxon>Paracoccus</taxon>
    </lineage>
</organism>
<evidence type="ECO:0000313" key="2">
    <source>
        <dbReference type="Proteomes" id="UP000315344"/>
    </source>
</evidence>
<accession>A0A533IA70</accession>